<sequence precursor="true">MAEGQKHEELVNRIMVDIAEEALYAREFRGDVKVLGLTYIRSAVERHIGTVDTRSESGLARELAEALELLLPRAYNDQIADSVHKRIAPDLFADVEKARAALAKHRATALHDDGWQPIETAPKGEITEDVGCRGVSEWFIGLQSDGDVRKIRRLPTMHSYDFADTEQVYYAASWFTHWMPLPKPPAAKAAAEVV</sequence>
<reference evidence="2 3" key="1">
    <citation type="submission" date="2019-08" db="EMBL/GenBank/DDBJ databases">
        <title>Deep-cultivation of Planctomycetes and their phenomic and genomic characterization uncovers novel biology.</title>
        <authorList>
            <person name="Wiegand S."/>
            <person name="Jogler M."/>
            <person name="Boedeker C."/>
            <person name="Pinto D."/>
            <person name="Vollmers J."/>
            <person name="Rivas-Marin E."/>
            <person name="Kohn T."/>
            <person name="Peeters S.H."/>
            <person name="Heuer A."/>
            <person name="Rast P."/>
            <person name="Oberbeckmann S."/>
            <person name="Bunk B."/>
            <person name="Jeske O."/>
            <person name="Meyerdierks A."/>
            <person name="Storesund J.E."/>
            <person name="Kallscheuer N."/>
            <person name="Luecker S."/>
            <person name="Lage O.M."/>
            <person name="Pohl T."/>
            <person name="Merkel B.J."/>
            <person name="Hornburger P."/>
            <person name="Mueller R.-W."/>
            <person name="Bruemmer F."/>
            <person name="Labrenz M."/>
            <person name="Spormann A.M."/>
            <person name="Op den Camp H."/>
            <person name="Overmann J."/>
            <person name="Amann R."/>
            <person name="Jetten M.S.M."/>
            <person name="Mascher T."/>
            <person name="Medema M.H."/>
            <person name="Devos D.P."/>
            <person name="Kaster A.-K."/>
            <person name="Ovreas L."/>
            <person name="Rohde M."/>
            <person name="Galperin M.Y."/>
            <person name="Jogler C."/>
        </authorList>
    </citation>
    <scope>NUCLEOTIDE SEQUENCE [LARGE SCALE GENOMIC DNA]</scope>
    <source>
        <strain evidence="2 3">OJF2</strain>
    </source>
</reference>
<organism evidence="2 3">
    <name type="scientific">Aquisphaera giovannonii</name>
    <dbReference type="NCBI Taxonomy" id="406548"/>
    <lineage>
        <taxon>Bacteria</taxon>
        <taxon>Pseudomonadati</taxon>
        <taxon>Planctomycetota</taxon>
        <taxon>Planctomycetia</taxon>
        <taxon>Isosphaerales</taxon>
        <taxon>Isosphaeraceae</taxon>
        <taxon>Aquisphaera</taxon>
    </lineage>
</organism>
<evidence type="ECO:0000259" key="1">
    <source>
        <dbReference type="Pfam" id="PF04448"/>
    </source>
</evidence>
<gene>
    <name evidence="2" type="ORF">OJF2_51490</name>
</gene>
<dbReference type="RefSeq" id="WP_148596234.1">
    <property type="nucleotide sequence ID" value="NZ_CP042997.1"/>
</dbReference>
<proteinExistence type="predicted"/>
<dbReference type="InterPro" id="IPR007539">
    <property type="entry name" value="DUF551"/>
</dbReference>
<evidence type="ECO:0000313" key="2">
    <source>
        <dbReference type="EMBL" id="QEH36565.1"/>
    </source>
</evidence>
<dbReference type="OrthoDB" id="7510885at2"/>
<feature type="domain" description="DUF551" evidence="1">
    <location>
        <begin position="164"/>
        <end position="185"/>
    </location>
</feature>
<dbReference type="Proteomes" id="UP000324233">
    <property type="component" value="Chromosome"/>
</dbReference>
<evidence type="ECO:0000313" key="3">
    <source>
        <dbReference type="Proteomes" id="UP000324233"/>
    </source>
</evidence>
<dbReference type="AlphaFoldDB" id="A0A5B9W8Y3"/>
<accession>A0A5B9W8Y3</accession>
<dbReference type="KEGG" id="agv:OJF2_51490"/>
<keyword evidence="3" id="KW-1185">Reference proteome</keyword>
<dbReference type="EMBL" id="CP042997">
    <property type="protein sequence ID" value="QEH36565.1"/>
    <property type="molecule type" value="Genomic_DNA"/>
</dbReference>
<protein>
    <recommendedName>
        <fullName evidence="1">DUF551 domain-containing protein</fullName>
    </recommendedName>
</protein>
<name>A0A5B9W8Y3_9BACT</name>
<dbReference type="Pfam" id="PF04448">
    <property type="entry name" value="DUF551"/>
    <property type="match status" value="1"/>
</dbReference>